<organism evidence="1 2">
    <name type="scientific">Staphylococcus pseudoxylosus</name>
    <dbReference type="NCBI Taxonomy" id="2282419"/>
    <lineage>
        <taxon>Bacteria</taxon>
        <taxon>Bacillati</taxon>
        <taxon>Bacillota</taxon>
        <taxon>Bacilli</taxon>
        <taxon>Bacillales</taxon>
        <taxon>Staphylococcaceae</taxon>
        <taxon>Staphylococcus</taxon>
    </lineage>
</organism>
<dbReference type="Proteomes" id="UP000269505">
    <property type="component" value="Unassembled WGS sequence"/>
</dbReference>
<dbReference type="GO" id="GO:0047355">
    <property type="term" value="F:CDP-glycerol glycerophosphotransferase activity"/>
    <property type="evidence" value="ECO:0007669"/>
    <property type="project" value="InterPro"/>
</dbReference>
<accession>A0AAQ0S656</accession>
<comment type="caution">
    <text evidence="1">The sequence shown here is derived from an EMBL/GenBank/DDBJ whole genome shotgun (WGS) entry which is preliminary data.</text>
</comment>
<dbReference type="Pfam" id="PF04464">
    <property type="entry name" value="Glyphos_transf"/>
    <property type="match status" value="1"/>
</dbReference>
<dbReference type="RefSeq" id="WP_122065041.1">
    <property type="nucleotide sequence ID" value="NZ_CP149857.1"/>
</dbReference>
<reference evidence="1 2" key="1">
    <citation type="submission" date="2018-10" db="EMBL/GenBank/DDBJ databases">
        <title>Staphylococcus pseudoxylosus sp. nov., isolated from bovine mastitis.</title>
        <authorList>
            <person name="Macfadyen A.C."/>
            <person name="Leroy S."/>
            <person name="Harrison E.M."/>
            <person name="Parkhill J."/>
            <person name="Holmes M.A."/>
            <person name="Paterson G.K."/>
        </authorList>
    </citation>
    <scope>NUCLEOTIDE SEQUENCE [LARGE SCALE GENOMIC DNA]</scope>
    <source>
        <strain evidence="1 2">S04009</strain>
    </source>
</reference>
<protein>
    <submittedName>
        <fullName evidence="1">CDP-glycerol--glycerophosphate glycerophosphotransferase</fullName>
    </submittedName>
</protein>
<sequence>MQYAKKNGMNILLNEAYSDFNEGRVLNGKRKLLFKKFYIYKNGKICKVKKQNNEDIEILETYDNSAKVENTLVVIYIDPKNRLSFIIIKNDHPKLKREEVIEKAESNPPQKLKVRSIFKRFYIFGVIRFRYANMKKVNIAFGYDKSLNYEFKYLFSQKIRKRLSEVTNKLGLLAHFGYVKINHKDLLNKYVESSEINLPAYIKSTNKDNLNYYYPLKFDYRDKYNKEHYVYGSKSSKLNENIEFFVRKSITGQIVLVMTDYLKTSIKIKEKIAMVVSKFGNKEKYDIYFEKFAKNAGESAFELFKKSKEENDDFSKYILDKENEDFHQLQNYYGKNNILAHNSFKSFYYILKAKRFISSDLVSHLQRRLYDNSKTFKRKILSNDKKVFLQHGPSLATNVFERGYFNKKVPICPDYIITNSDLESSYFKKYPKFKDSELIQKGIPNLDLYTQNKSNEKTQITFMLTWRPWDITGKIEKNSYIDRYLQFLKIVENDPFYNDININITLHPKARLMIENQFPETYEKISSYIYEGDIKDALIKSKVVITDYSSICFYAFAGGSNIIYFWGDKQFAEQEYGAPNILQDNNRFGDAVFEIDQSLNAFVKSNYKNKQQHEYINRYNKMIEYSDGNNTINVYNEIKKL</sequence>
<name>A0AAQ0S656_9STAP</name>
<dbReference type="AlphaFoldDB" id="A0AAQ0S656"/>
<proteinExistence type="predicted"/>
<evidence type="ECO:0000313" key="2">
    <source>
        <dbReference type="Proteomes" id="UP000269505"/>
    </source>
</evidence>
<evidence type="ECO:0000313" key="1">
    <source>
        <dbReference type="EMBL" id="RMI84462.1"/>
    </source>
</evidence>
<dbReference type="EMBL" id="RCVN01000012">
    <property type="protein sequence ID" value="RMI84462.1"/>
    <property type="molecule type" value="Genomic_DNA"/>
</dbReference>
<dbReference type="Gene3D" id="3.40.50.12580">
    <property type="match status" value="1"/>
</dbReference>
<dbReference type="InterPro" id="IPR043148">
    <property type="entry name" value="TagF_C"/>
</dbReference>
<keyword evidence="2" id="KW-1185">Reference proteome</keyword>
<dbReference type="InterPro" id="IPR007554">
    <property type="entry name" value="Glycerophosphate_synth"/>
</dbReference>
<gene>
    <name evidence="1" type="ORF">D9V42_11425</name>
</gene>
<dbReference type="GO" id="GO:0016020">
    <property type="term" value="C:membrane"/>
    <property type="evidence" value="ECO:0007669"/>
    <property type="project" value="InterPro"/>
</dbReference>